<keyword evidence="1" id="KW-0378">Hydrolase</keyword>
<dbReference type="InterPro" id="IPR000086">
    <property type="entry name" value="NUDIX_hydrolase_dom"/>
</dbReference>
<protein>
    <recommendedName>
        <fullName evidence="2">Nudix hydrolase domain-containing protein</fullName>
    </recommendedName>
</protein>
<organism evidence="3 4">
    <name type="scientific">Termitidicoccus mucosus</name>
    <dbReference type="NCBI Taxonomy" id="1184151"/>
    <lineage>
        <taxon>Bacteria</taxon>
        <taxon>Pseudomonadati</taxon>
        <taxon>Verrucomicrobiota</taxon>
        <taxon>Opitutia</taxon>
        <taxon>Opitutales</taxon>
        <taxon>Opitutaceae</taxon>
        <taxon>Termitidicoccus</taxon>
    </lineage>
</organism>
<dbReference type="CDD" id="cd03424">
    <property type="entry name" value="NUDIX_ADPRase_Nudt5_UGPPase_Nudt14"/>
    <property type="match status" value="1"/>
</dbReference>
<keyword evidence="4" id="KW-1185">Reference proteome</keyword>
<dbReference type="Gene3D" id="3.90.79.10">
    <property type="entry name" value="Nucleoside Triphosphate Pyrophosphohydrolase"/>
    <property type="match status" value="1"/>
</dbReference>
<evidence type="ECO:0000313" key="4">
    <source>
        <dbReference type="Proteomes" id="UP000078486"/>
    </source>
</evidence>
<dbReference type="RefSeq" id="WP_068772923.1">
    <property type="nucleotide sequence ID" value="NZ_CP109796.1"/>
</dbReference>
<dbReference type="PANTHER" id="PTHR11839">
    <property type="entry name" value="UDP/ADP-SUGAR PYROPHOSPHATASE"/>
    <property type="match status" value="1"/>
</dbReference>
<accession>A0A178IBH5</accession>
<evidence type="ECO:0000313" key="3">
    <source>
        <dbReference type="EMBL" id="OAM87108.1"/>
    </source>
</evidence>
<feature type="domain" description="Nudix hydrolase" evidence="2">
    <location>
        <begin position="41"/>
        <end position="182"/>
    </location>
</feature>
<reference evidence="3 4" key="1">
    <citation type="submission" date="2016-01" db="EMBL/GenBank/DDBJ databases">
        <title>High potential of lignocellulose degradation of a new Verrucomicrobia species.</title>
        <authorList>
            <person name="Wang Y."/>
            <person name="Shi Y."/>
            <person name="Qiu Z."/>
            <person name="Liu S."/>
            <person name="Yang H."/>
        </authorList>
    </citation>
    <scope>NUCLEOTIDE SEQUENCE [LARGE SCALE GENOMIC DNA]</scope>
    <source>
        <strain evidence="3 4">TSB47</strain>
    </source>
</reference>
<dbReference type="Pfam" id="PF00293">
    <property type="entry name" value="NUDIX"/>
    <property type="match status" value="1"/>
</dbReference>
<dbReference type="STRING" id="1184151.AW736_24485"/>
<sequence>MSNDTRAPGDEPQLLHATRWLNLYQRGRWIYASRRKAGDPARIDGLNIIAFHETGADASGGRLCRRLVVIEEWRVPVQTWEFALPAGLLEPGEDLTACAGRELAEETGLALTWTGARSGTVFSSPGMSDETLAFIMVGCKGAPAENPGVEGEQIRVHLLDREGCRALLARNGRGEATLSSRLWPVLLAVAETGGFGGHEIG</sequence>
<dbReference type="InterPro" id="IPR015797">
    <property type="entry name" value="NUDIX_hydrolase-like_dom_sf"/>
</dbReference>
<name>A0A178IBH5_9BACT</name>
<gene>
    <name evidence="3" type="ORF">AW736_24485</name>
</gene>
<dbReference type="OrthoDB" id="9794310at2"/>
<dbReference type="InterPro" id="IPR020084">
    <property type="entry name" value="NUDIX_hydrolase_CS"/>
</dbReference>
<dbReference type="GO" id="GO:0047631">
    <property type="term" value="F:ADP-ribose diphosphatase activity"/>
    <property type="evidence" value="ECO:0007669"/>
    <property type="project" value="TreeGrafter"/>
</dbReference>
<dbReference type="AlphaFoldDB" id="A0A178IBH5"/>
<evidence type="ECO:0000256" key="1">
    <source>
        <dbReference type="ARBA" id="ARBA00022801"/>
    </source>
</evidence>
<dbReference type="PROSITE" id="PS51462">
    <property type="entry name" value="NUDIX"/>
    <property type="match status" value="1"/>
</dbReference>
<dbReference type="SUPFAM" id="SSF55811">
    <property type="entry name" value="Nudix"/>
    <property type="match status" value="1"/>
</dbReference>
<dbReference type="PANTHER" id="PTHR11839:SF1">
    <property type="entry name" value="ADP-SUGAR PYROPHOSPHATASE"/>
    <property type="match status" value="1"/>
</dbReference>
<dbReference type="GO" id="GO:0019693">
    <property type="term" value="P:ribose phosphate metabolic process"/>
    <property type="evidence" value="ECO:0007669"/>
    <property type="project" value="TreeGrafter"/>
</dbReference>
<dbReference type="Proteomes" id="UP000078486">
    <property type="component" value="Unassembled WGS sequence"/>
</dbReference>
<comment type="caution">
    <text evidence="3">The sequence shown here is derived from an EMBL/GenBank/DDBJ whole genome shotgun (WGS) entry which is preliminary data.</text>
</comment>
<dbReference type="PROSITE" id="PS00893">
    <property type="entry name" value="NUDIX_BOX"/>
    <property type="match status" value="1"/>
</dbReference>
<evidence type="ECO:0000259" key="2">
    <source>
        <dbReference type="PROSITE" id="PS51462"/>
    </source>
</evidence>
<dbReference type="EMBL" id="LRRQ01000185">
    <property type="protein sequence ID" value="OAM87108.1"/>
    <property type="molecule type" value="Genomic_DNA"/>
</dbReference>
<dbReference type="GO" id="GO:0006753">
    <property type="term" value="P:nucleoside phosphate metabolic process"/>
    <property type="evidence" value="ECO:0007669"/>
    <property type="project" value="TreeGrafter"/>
</dbReference>
<proteinExistence type="predicted"/>